<gene>
    <name evidence="3" type="ORF">C0216_12360</name>
</gene>
<evidence type="ECO:0000313" key="4">
    <source>
        <dbReference type="Proteomes" id="UP000252004"/>
    </source>
</evidence>
<dbReference type="Gene3D" id="3.40.50.150">
    <property type="entry name" value="Vaccinia Virus protein VP39"/>
    <property type="match status" value="1"/>
</dbReference>
<dbReference type="GO" id="GO:0008170">
    <property type="term" value="F:N-methyltransferase activity"/>
    <property type="evidence" value="ECO:0007669"/>
    <property type="project" value="InterPro"/>
</dbReference>
<dbReference type="KEGG" id="sgz:C0216_12360"/>
<keyword evidence="3" id="KW-0808">Transferase</keyword>
<dbReference type="EMBL" id="CP030862">
    <property type="protein sequence ID" value="AXE24142.1"/>
    <property type="molecule type" value="Genomic_DNA"/>
</dbReference>
<name>A0A344TZS1_9ACTN</name>
<dbReference type="PROSITE" id="PS00092">
    <property type="entry name" value="N6_MTASE"/>
    <property type="match status" value="1"/>
</dbReference>
<dbReference type="PANTHER" id="PTHR42998">
    <property type="entry name" value="TYPE I RESTRICTION ENZYME HINDVIIP M PROTEIN-RELATED"/>
    <property type="match status" value="1"/>
</dbReference>
<dbReference type="SUPFAM" id="SSF53335">
    <property type="entry name" value="S-adenosyl-L-methionine-dependent methyltransferases"/>
    <property type="match status" value="1"/>
</dbReference>
<evidence type="ECO:0000313" key="3">
    <source>
        <dbReference type="EMBL" id="AXE24142.1"/>
    </source>
</evidence>
<dbReference type="OrthoDB" id="9784823at2"/>
<dbReference type="InterPro" id="IPR002052">
    <property type="entry name" value="DNA_methylase_N6_adenine_CS"/>
</dbReference>
<feature type="domain" description="DNA methylase adenine-specific" evidence="2">
    <location>
        <begin position="135"/>
        <end position="458"/>
    </location>
</feature>
<dbReference type="InterPro" id="IPR003356">
    <property type="entry name" value="DNA_methylase_A-5"/>
</dbReference>
<protein>
    <submittedName>
        <fullName evidence="3">N-6 DNA methylase</fullName>
    </submittedName>
</protein>
<evidence type="ECO:0000259" key="2">
    <source>
        <dbReference type="Pfam" id="PF02384"/>
    </source>
</evidence>
<dbReference type="GO" id="GO:0003677">
    <property type="term" value="F:DNA binding"/>
    <property type="evidence" value="ECO:0007669"/>
    <property type="project" value="InterPro"/>
</dbReference>
<dbReference type="AlphaFoldDB" id="A0A344TZS1"/>
<dbReference type="PANTHER" id="PTHR42998:SF1">
    <property type="entry name" value="TYPE I RESTRICTION ENZYME HINDI METHYLASE SUBUNIT"/>
    <property type="match status" value="1"/>
</dbReference>
<keyword evidence="4" id="KW-1185">Reference proteome</keyword>
<dbReference type="Proteomes" id="UP000252004">
    <property type="component" value="Chromosome"/>
</dbReference>
<dbReference type="Pfam" id="PF02384">
    <property type="entry name" value="N6_Mtase"/>
    <property type="match status" value="1"/>
</dbReference>
<keyword evidence="3" id="KW-0489">Methyltransferase</keyword>
<dbReference type="GO" id="GO:0032259">
    <property type="term" value="P:methylation"/>
    <property type="evidence" value="ECO:0007669"/>
    <property type="project" value="UniProtKB-KW"/>
</dbReference>
<evidence type="ECO:0000256" key="1">
    <source>
        <dbReference type="ARBA" id="ARBA00022747"/>
    </source>
</evidence>
<accession>A0A344TZS1</accession>
<sequence length="496" mass="54787">MDVQHVRRAAATSGAPTQVESLVSPRVRQLVRRLASRLNTQDSCRVVIGLVYLRIRAQADLRESLGRPQGTTWPWLVDLAKTAQQLGPHVRKALIHWLSPALVPADAEGGRDLVPRLPATVEEDLRGLITAIDKVDRVGDLLEQCLGDLSDSQAKGGHYFTPRDLGTLMVAAAAPQDRHQVLDPVCGSAGLLVEAYRYVREQTGLQPSLALTGRDLHAGTLQIAQLNLTVRGIQADLGTPIDSLAQPSSRTYDIVLANPPFNDPSWSSEAAALEDPRWPGMPPPPRDRAGFAWMLHIAHALAPQGRAVFLMADGAATGVRPTEQAIRRHLIREDLVEAVVALPPGLFSHTRISCCLWVLNRDKSPHRGWGDIDRRSRVLFINARRAKERVPDTRQWRLTTDGAARILRTLAAWRGAAPTDGAHGHYEDEPGWCRSCSAEDIAQQDYGLLPLAYASEQANGDDSEYWRIDDLKQELYGKLEEAHQLDLDLRRMLDAL</sequence>
<keyword evidence="1" id="KW-0680">Restriction system</keyword>
<dbReference type="GO" id="GO:0009307">
    <property type="term" value="P:DNA restriction-modification system"/>
    <property type="evidence" value="ECO:0007669"/>
    <property type="project" value="UniProtKB-KW"/>
</dbReference>
<proteinExistence type="predicted"/>
<dbReference type="InterPro" id="IPR029063">
    <property type="entry name" value="SAM-dependent_MTases_sf"/>
</dbReference>
<dbReference type="InterPro" id="IPR052916">
    <property type="entry name" value="Type-I_RE_MTase_Subunit"/>
</dbReference>
<organism evidence="3 4">
    <name type="scientific">Streptomyces globosus</name>
    <dbReference type="NCBI Taxonomy" id="68209"/>
    <lineage>
        <taxon>Bacteria</taxon>
        <taxon>Bacillati</taxon>
        <taxon>Actinomycetota</taxon>
        <taxon>Actinomycetes</taxon>
        <taxon>Kitasatosporales</taxon>
        <taxon>Streptomycetaceae</taxon>
        <taxon>Streptomyces</taxon>
    </lineage>
</organism>
<reference evidence="3 4" key="1">
    <citation type="submission" date="2018-01" db="EMBL/GenBank/DDBJ databases">
        <title>Draft genome Sequence of streptomyces globosus LZH-48.</title>
        <authorList>
            <person name="Ran K."/>
            <person name="Li Z."/>
            <person name="Wei S."/>
            <person name="Dong R."/>
        </authorList>
    </citation>
    <scope>NUCLEOTIDE SEQUENCE [LARGE SCALE GENOMIC DNA]</scope>
    <source>
        <strain evidence="3 4">LZH-48</strain>
    </source>
</reference>
<dbReference type="PRINTS" id="PR00507">
    <property type="entry name" value="N12N6MTFRASE"/>
</dbReference>